<sequence length="366" mass="40425">MKSNLTDRIIELLNFPVSLMYKLAIRDPLQYDDPALPPIPHEVDDVWIEPVAADQPLHEQTYQGRDTAHFAAANDAGSPGSSNRTNGPGSCSNRCTTPGHITAADCCTAPTGAITTSARDSSAPMAPVAIQTPQAPSTSARALDHYGQLIQKPRGYEHSVKRKQHLHEEAEYRKSHKTCTPAKQPPPAYKPDRHRSRHESHSRDDCHHRETQRTHTPSRDSPQHECHDDAPQHRTQSEQTCQVYSTCFYEEAYRSGFRRSPPKSTDYISLLHRDAEIQKRMEALKNPRKDVFKAPLPPPPPMDVEPATSSATSIPPTTTSQPPMALTSALKTTVTHNTSLMPTALTLAQSTAQAQPSLVIATRPVL</sequence>
<feature type="region of interest" description="Disordered" evidence="1">
    <location>
        <begin position="290"/>
        <end position="324"/>
    </location>
</feature>
<proteinExistence type="predicted"/>
<evidence type="ECO:0000313" key="3">
    <source>
        <dbReference type="WBParaSite" id="nRc.2.0.1.t04867-RA"/>
    </source>
</evidence>
<feature type="region of interest" description="Disordered" evidence="1">
    <location>
        <begin position="117"/>
        <end position="237"/>
    </location>
</feature>
<feature type="compositionally biased region" description="Low complexity" evidence="1">
    <location>
        <begin position="306"/>
        <end position="323"/>
    </location>
</feature>
<evidence type="ECO:0000313" key="2">
    <source>
        <dbReference type="Proteomes" id="UP000887565"/>
    </source>
</evidence>
<dbReference type="AlphaFoldDB" id="A0A915HTY5"/>
<organism evidence="2 3">
    <name type="scientific">Romanomermis culicivorax</name>
    <name type="common">Nematode worm</name>
    <dbReference type="NCBI Taxonomy" id="13658"/>
    <lineage>
        <taxon>Eukaryota</taxon>
        <taxon>Metazoa</taxon>
        <taxon>Ecdysozoa</taxon>
        <taxon>Nematoda</taxon>
        <taxon>Enoplea</taxon>
        <taxon>Dorylaimia</taxon>
        <taxon>Mermithida</taxon>
        <taxon>Mermithoidea</taxon>
        <taxon>Mermithidae</taxon>
        <taxon>Romanomermis</taxon>
    </lineage>
</organism>
<reference evidence="3" key="1">
    <citation type="submission" date="2022-11" db="UniProtKB">
        <authorList>
            <consortium name="WormBaseParasite"/>
        </authorList>
    </citation>
    <scope>IDENTIFICATION</scope>
</reference>
<feature type="compositionally biased region" description="Basic and acidic residues" evidence="1">
    <location>
        <begin position="199"/>
        <end position="236"/>
    </location>
</feature>
<dbReference type="WBParaSite" id="nRc.2.0.1.t04867-RA">
    <property type="protein sequence ID" value="nRc.2.0.1.t04867-RA"/>
    <property type="gene ID" value="nRc.2.0.1.g04867"/>
</dbReference>
<protein>
    <submittedName>
        <fullName evidence="3">Uncharacterized protein</fullName>
    </submittedName>
</protein>
<dbReference type="Proteomes" id="UP000887565">
    <property type="component" value="Unplaced"/>
</dbReference>
<accession>A0A915HTY5</accession>
<name>A0A915HTY5_ROMCU</name>
<feature type="compositionally biased region" description="Polar residues" evidence="1">
    <location>
        <begin position="131"/>
        <end position="140"/>
    </location>
</feature>
<keyword evidence="2" id="KW-1185">Reference proteome</keyword>
<evidence type="ECO:0000256" key="1">
    <source>
        <dbReference type="SAM" id="MobiDB-lite"/>
    </source>
</evidence>